<name>A0ABD0UBC6_DENTH</name>
<proteinExistence type="predicted"/>
<gene>
    <name evidence="1" type="ORF">M5K25_021022</name>
</gene>
<reference evidence="1 2" key="1">
    <citation type="journal article" date="2024" name="Plant Biotechnol. J.">
        <title>Dendrobium thyrsiflorum genome and its molecular insights into genes involved in important horticultural traits.</title>
        <authorList>
            <person name="Chen B."/>
            <person name="Wang J.Y."/>
            <person name="Zheng P.J."/>
            <person name="Li K.L."/>
            <person name="Liang Y.M."/>
            <person name="Chen X.F."/>
            <person name="Zhang C."/>
            <person name="Zhao X."/>
            <person name="He X."/>
            <person name="Zhang G.Q."/>
            <person name="Liu Z.J."/>
            <person name="Xu Q."/>
        </authorList>
    </citation>
    <scope>NUCLEOTIDE SEQUENCE [LARGE SCALE GENOMIC DNA]</scope>
    <source>
        <strain evidence="1">GZMU011</strain>
    </source>
</reference>
<comment type="caution">
    <text evidence="1">The sequence shown here is derived from an EMBL/GenBank/DDBJ whole genome shotgun (WGS) entry which is preliminary data.</text>
</comment>
<accession>A0ABD0UBC6</accession>
<evidence type="ECO:0000313" key="1">
    <source>
        <dbReference type="EMBL" id="KAL0910084.1"/>
    </source>
</evidence>
<dbReference type="EMBL" id="JANQDX010000016">
    <property type="protein sequence ID" value="KAL0910084.1"/>
    <property type="molecule type" value="Genomic_DNA"/>
</dbReference>
<evidence type="ECO:0008006" key="3">
    <source>
        <dbReference type="Google" id="ProtNLM"/>
    </source>
</evidence>
<dbReference type="AlphaFoldDB" id="A0ABD0UBC6"/>
<keyword evidence="2" id="KW-1185">Reference proteome</keyword>
<sequence>MLKYKRIIIEGDNYNIIKLLQDSMRKIAEKLQLHHLKPEPEAWKRLEKVKRLNLYPNEGDEIPSALVKPKGGILLTKKRKRKQ</sequence>
<evidence type="ECO:0000313" key="2">
    <source>
        <dbReference type="Proteomes" id="UP001552299"/>
    </source>
</evidence>
<dbReference type="Proteomes" id="UP001552299">
    <property type="component" value="Unassembled WGS sequence"/>
</dbReference>
<protein>
    <recommendedName>
        <fullName evidence="3">30S ribosomal protein S21</fullName>
    </recommendedName>
</protein>
<organism evidence="1 2">
    <name type="scientific">Dendrobium thyrsiflorum</name>
    <name type="common">Pinecone-like raceme dendrobium</name>
    <name type="synonym">Orchid</name>
    <dbReference type="NCBI Taxonomy" id="117978"/>
    <lineage>
        <taxon>Eukaryota</taxon>
        <taxon>Viridiplantae</taxon>
        <taxon>Streptophyta</taxon>
        <taxon>Embryophyta</taxon>
        <taxon>Tracheophyta</taxon>
        <taxon>Spermatophyta</taxon>
        <taxon>Magnoliopsida</taxon>
        <taxon>Liliopsida</taxon>
        <taxon>Asparagales</taxon>
        <taxon>Orchidaceae</taxon>
        <taxon>Epidendroideae</taxon>
        <taxon>Malaxideae</taxon>
        <taxon>Dendrobiinae</taxon>
        <taxon>Dendrobium</taxon>
    </lineage>
</organism>